<sequence>MTLSKQVLSKGWTFKDRDDELPDAWMPVPSVPSTVQQDLIANNRLEDPYIGFNELKARWVNEKAWVYRHVFQRPELPVGATAALVFDGLDTFAKVKLNGNTILQSSNMFLGHRVDITEALNLSEQTNVLEIEFDCAQLKAVELRSKDPNHKWHGFNGDMARLAVRKAQYHWGWDWGPVIMTAGIWREVRLEIYSARVEDLWPQTCLASSHETASVTATAKIDASDTEDWVARFSLTLSGREIACQDVAVCADQTARATFEVNKPELWWPHGYGAQTLYEVSVSLLCCGKEAHSLSKKFGIRSAEVVQQPDKHGKSFYFRVNGVDIFCGGSCWIPADSLLPSISAERYRNWIRLMVAGGQVMVRVWGGGIYEDDTFYDACDELGLLVWQDFMFGCGNYPTWPELLDSVRQETIFNVQRLRHHPSIVIYVGNNEDYQVQEQAGLTYDFEDKDPESWLKTDFPARYIYEKLLPDVVAEYSPSTFYHPGSPWGDGKVTSDPTVGDIHQWNVWHGSQEKYQIFDTLGGRFNSEFGMEAFPHMSTIEYFVENEADKHPQSQVLDFHNKADGHERRLATYLVENLRMATDLETYIYLTQVVQAETMMFGYRGWRRQWGDDRKCGGALLWQINDCWPTISWAIVDYFLRPKPAYYTVKRVMQPLAIGVRREHSDWSAVHATPPTQSRWEMWVASNRQEVVHGTVELRFLSVVTGRDLRAPAVFSNVAIVANGTTEITKGVIDHVVQPEPHVLAARLWIDGQIVARDVDWPQPFKYLDFADRGLEVRQQPGSVAGQHILLISSRKPVKCLVFEERENVRVSDSAMDIVPGDEQVVTVTGLDDSDSPLGYRYLGQE</sequence>
<evidence type="ECO:0000256" key="7">
    <source>
        <dbReference type="ARBA" id="ARBA00023326"/>
    </source>
</evidence>
<dbReference type="InterPro" id="IPR054593">
    <property type="entry name" value="Beta-mannosidase-like_N2"/>
</dbReference>
<comment type="caution">
    <text evidence="14">The sequence shown here is derived from an EMBL/GenBank/DDBJ whole genome shotgun (WGS) entry which is preliminary data.</text>
</comment>
<dbReference type="FunFam" id="2.60.120.260:FF:000118">
    <property type="entry name" value="Beta-mannosidase B"/>
    <property type="match status" value="1"/>
</dbReference>
<dbReference type="GO" id="GO:0006516">
    <property type="term" value="P:glycoprotein catabolic process"/>
    <property type="evidence" value="ECO:0007669"/>
    <property type="project" value="TreeGrafter"/>
</dbReference>
<feature type="domain" description="Mannosidase Ig/CBM-like" evidence="12">
    <location>
        <begin position="680"/>
        <end position="767"/>
    </location>
</feature>
<dbReference type="Gene3D" id="2.60.120.260">
    <property type="entry name" value="Galactose-binding domain-like"/>
    <property type="match status" value="1"/>
</dbReference>
<reference evidence="14" key="1">
    <citation type="submission" date="2022-11" db="EMBL/GenBank/DDBJ databases">
        <authorList>
            <person name="Petersen C."/>
        </authorList>
    </citation>
    <scope>NUCLEOTIDE SEQUENCE</scope>
    <source>
        <strain evidence="14">IBT 22155</strain>
    </source>
</reference>
<gene>
    <name evidence="14" type="ORF">N7515_009081</name>
</gene>
<dbReference type="Gene3D" id="3.20.20.80">
    <property type="entry name" value="Glycosidases"/>
    <property type="match status" value="1"/>
</dbReference>
<evidence type="ECO:0000259" key="11">
    <source>
        <dbReference type="Pfam" id="PF00703"/>
    </source>
</evidence>
<evidence type="ECO:0000256" key="8">
    <source>
        <dbReference type="ARBA" id="ARBA00038429"/>
    </source>
</evidence>
<dbReference type="EMBL" id="JAPQKL010000007">
    <property type="protein sequence ID" value="KAJ5121120.1"/>
    <property type="molecule type" value="Genomic_DNA"/>
</dbReference>
<accession>A0A9W9GIX4</accession>
<dbReference type="PANTHER" id="PTHR43730">
    <property type="entry name" value="BETA-MANNOSIDASE"/>
    <property type="match status" value="1"/>
</dbReference>
<dbReference type="Pfam" id="PF22666">
    <property type="entry name" value="Glyco_hydro_2_N2"/>
    <property type="match status" value="1"/>
</dbReference>
<feature type="domain" description="Beta-mannosidase-like galactose-binding" evidence="13">
    <location>
        <begin position="12"/>
        <end position="186"/>
    </location>
</feature>
<dbReference type="SUPFAM" id="SSF49785">
    <property type="entry name" value="Galactose-binding domain-like"/>
    <property type="match status" value="1"/>
</dbReference>
<dbReference type="OrthoDB" id="2866996at2759"/>
<evidence type="ECO:0000256" key="4">
    <source>
        <dbReference type="ARBA" id="ARBA00022801"/>
    </source>
</evidence>
<dbReference type="InterPro" id="IPR041447">
    <property type="entry name" value="Mannosidase_ig"/>
</dbReference>
<proteinExistence type="inferred from homology"/>
<comment type="catalytic activity">
    <reaction evidence="1">
        <text>Hydrolysis of terminal, non-reducing beta-D-mannose residues in beta-D-mannosides.</text>
        <dbReference type="EC" id="3.2.1.25"/>
    </reaction>
</comment>
<evidence type="ECO:0000313" key="14">
    <source>
        <dbReference type="EMBL" id="KAJ5121120.1"/>
    </source>
</evidence>
<dbReference type="InterPro" id="IPR050887">
    <property type="entry name" value="Beta-mannosidase_GH2"/>
</dbReference>
<evidence type="ECO:0000256" key="1">
    <source>
        <dbReference type="ARBA" id="ARBA00000829"/>
    </source>
</evidence>
<dbReference type="RefSeq" id="XP_056517624.1">
    <property type="nucleotide sequence ID" value="XM_056669825.1"/>
</dbReference>
<dbReference type="GeneID" id="81408995"/>
<keyword evidence="4 14" id="KW-0378">Hydrolase</keyword>
<keyword evidence="7" id="KW-0624">Polysaccharide degradation</keyword>
<dbReference type="AlphaFoldDB" id="A0A9W9GIX4"/>
<evidence type="ECO:0000256" key="10">
    <source>
        <dbReference type="ARBA" id="ARBA00041614"/>
    </source>
</evidence>
<evidence type="ECO:0000256" key="6">
    <source>
        <dbReference type="ARBA" id="ARBA00023295"/>
    </source>
</evidence>
<name>A0A9W9GIX4_9EURO</name>
<dbReference type="SUPFAM" id="SSF51445">
    <property type="entry name" value="(Trans)glycosidases"/>
    <property type="match status" value="1"/>
</dbReference>
<keyword evidence="6" id="KW-0326">Glycosidase</keyword>
<evidence type="ECO:0000259" key="12">
    <source>
        <dbReference type="Pfam" id="PF17786"/>
    </source>
</evidence>
<keyword evidence="5" id="KW-0119">Carbohydrate metabolism</keyword>
<dbReference type="InterPro" id="IPR008979">
    <property type="entry name" value="Galactose-bd-like_sf"/>
</dbReference>
<protein>
    <recommendedName>
        <fullName evidence="9">Beta-mannosidase B</fullName>
        <ecNumber evidence="3">3.2.1.25</ecNumber>
    </recommendedName>
    <alternativeName>
        <fullName evidence="10">Mannanase B</fullName>
    </alternativeName>
</protein>
<comment type="similarity">
    <text evidence="8">Belongs to the glycosyl hydrolase 2 family. Beta-mannosidase B subfamily.</text>
</comment>
<evidence type="ECO:0000256" key="2">
    <source>
        <dbReference type="ARBA" id="ARBA00004740"/>
    </source>
</evidence>
<organism evidence="14 15">
    <name type="scientific">Penicillium bovifimosum</name>
    <dbReference type="NCBI Taxonomy" id="126998"/>
    <lineage>
        <taxon>Eukaryota</taxon>
        <taxon>Fungi</taxon>
        <taxon>Dikarya</taxon>
        <taxon>Ascomycota</taxon>
        <taxon>Pezizomycotina</taxon>
        <taxon>Eurotiomycetes</taxon>
        <taxon>Eurotiomycetidae</taxon>
        <taxon>Eurotiales</taxon>
        <taxon>Aspergillaceae</taxon>
        <taxon>Penicillium</taxon>
    </lineage>
</organism>
<dbReference type="Pfam" id="PF17786">
    <property type="entry name" value="Mannosidase_ig"/>
    <property type="match status" value="1"/>
</dbReference>
<keyword evidence="15" id="KW-1185">Reference proteome</keyword>
<dbReference type="InterPro" id="IPR013783">
    <property type="entry name" value="Ig-like_fold"/>
</dbReference>
<dbReference type="GO" id="GO:0000272">
    <property type="term" value="P:polysaccharide catabolic process"/>
    <property type="evidence" value="ECO:0007669"/>
    <property type="project" value="UniProtKB-KW"/>
</dbReference>
<dbReference type="InterPro" id="IPR017853">
    <property type="entry name" value="GH"/>
</dbReference>
<dbReference type="FunFam" id="3.20.20.80:FF:000050">
    <property type="entry name" value="Beta-mannosidase B"/>
    <property type="match status" value="1"/>
</dbReference>
<dbReference type="EC" id="3.2.1.25" evidence="3"/>
<evidence type="ECO:0000256" key="9">
    <source>
        <dbReference type="ARBA" id="ARBA00041069"/>
    </source>
</evidence>
<dbReference type="Proteomes" id="UP001149079">
    <property type="component" value="Unassembled WGS sequence"/>
</dbReference>
<feature type="domain" description="Glycoside hydrolase family 2 immunoglobulin-like beta-sandwich" evidence="11">
    <location>
        <begin position="195"/>
        <end position="301"/>
    </location>
</feature>
<dbReference type="SUPFAM" id="SSF49303">
    <property type="entry name" value="beta-Galactosidase/glucuronidase domain"/>
    <property type="match status" value="2"/>
</dbReference>
<dbReference type="InterPro" id="IPR036156">
    <property type="entry name" value="Beta-gal/glucu_dom_sf"/>
</dbReference>
<evidence type="ECO:0000259" key="13">
    <source>
        <dbReference type="Pfam" id="PF22666"/>
    </source>
</evidence>
<evidence type="ECO:0000256" key="5">
    <source>
        <dbReference type="ARBA" id="ARBA00023277"/>
    </source>
</evidence>
<comment type="pathway">
    <text evidence="2">Glycan metabolism; N-glycan degradation.</text>
</comment>
<reference evidence="14" key="2">
    <citation type="journal article" date="2023" name="IMA Fungus">
        <title>Comparative genomic study of the Penicillium genus elucidates a diverse pangenome and 15 lateral gene transfer events.</title>
        <authorList>
            <person name="Petersen C."/>
            <person name="Sorensen T."/>
            <person name="Nielsen M.R."/>
            <person name="Sondergaard T.E."/>
            <person name="Sorensen J.L."/>
            <person name="Fitzpatrick D.A."/>
            <person name="Frisvad J.C."/>
            <person name="Nielsen K.L."/>
        </authorList>
    </citation>
    <scope>NUCLEOTIDE SEQUENCE</scope>
    <source>
        <strain evidence="14">IBT 22155</strain>
    </source>
</reference>
<dbReference type="InterPro" id="IPR006102">
    <property type="entry name" value="Ig-like_GH2"/>
</dbReference>
<dbReference type="Pfam" id="PF00703">
    <property type="entry name" value="Glyco_hydro_2"/>
    <property type="match status" value="1"/>
</dbReference>
<evidence type="ECO:0000256" key="3">
    <source>
        <dbReference type="ARBA" id="ARBA00012754"/>
    </source>
</evidence>
<dbReference type="GO" id="GO:0004567">
    <property type="term" value="F:beta-mannosidase activity"/>
    <property type="evidence" value="ECO:0007669"/>
    <property type="project" value="UniProtKB-EC"/>
</dbReference>
<dbReference type="PANTHER" id="PTHR43730:SF1">
    <property type="entry name" value="BETA-MANNOSIDASE"/>
    <property type="match status" value="1"/>
</dbReference>
<dbReference type="Gene3D" id="2.60.40.10">
    <property type="entry name" value="Immunoglobulins"/>
    <property type="match status" value="1"/>
</dbReference>
<evidence type="ECO:0000313" key="15">
    <source>
        <dbReference type="Proteomes" id="UP001149079"/>
    </source>
</evidence>